<dbReference type="AlphaFoldDB" id="A0A974WGB1"/>
<organism evidence="2 3">
    <name type="scientific">Fulvivirga lutea</name>
    <dbReference type="NCBI Taxonomy" id="2810512"/>
    <lineage>
        <taxon>Bacteria</taxon>
        <taxon>Pseudomonadati</taxon>
        <taxon>Bacteroidota</taxon>
        <taxon>Cytophagia</taxon>
        <taxon>Cytophagales</taxon>
        <taxon>Fulvivirgaceae</taxon>
        <taxon>Fulvivirga</taxon>
    </lineage>
</organism>
<sequence>MSQTFDISKITTVKLDELRYVTDPLADNTVKNIIESGFEKQVNEVFKTLVSESSITKSSFNKFDQQLQDILNDYIDESAKLPDWADQELIEKGEEVFSLYGPEIFMLLNVSSLPMCYTCGKGALVLYDTGRLLTHNGNVHPLARRLMETAQMIVNVMSEGGLKQSGQGIITIQKIRLIHASIRYFLKTKGYNGAPWDVQENGEPINQEDLAGTLMSFAPVILNGLEHLGISLSDEQKNAYMHSWKVVGYLMGIKEELLPSTFDEGFSLASRILQHQAIPSEAGKALTQACIDFINHTIPGNAFHELPSYLMATFLDDFSKASNKDLAEYIGVSKSDEKQGRIAMAISKFISKGIGQLEHHLFIQKVSKSFNKLLMQGIIHHFNGGKEVNFYIPPSLRKNWNLENEWEDSRSLLTIGENRIALQRKKQNI</sequence>
<dbReference type="Proteomes" id="UP000662783">
    <property type="component" value="Chromosome"/>
</dbReference>
<proteinExistence type="predicted"/>
<name>A0A974WGB1_9BACT</name>
<protein>
    <submittedName>
        <fullName evidence="2">DUF2236 domain-containing protein</fullName>
    </submittedName>
</protein>
<dbReference type="GO" id="GO:0016491">
    <property type="term" value="F:oxidoreductase activity"/>
    <property type="evidence" value="ECO:0007669"/>
    <property type="project" value="InterPro"/>
</dbReference>
<dbReference type="RefSeq" id="WP_205721151.1">
    <property type="nucleotide sequence ID" value="NZ_CP070608.1"/>
</dbReference>
<dbReference type="InterPro" id="IPR018713">
    <property type="entry name" value="MPAB/Lcp_cat_dom"/>
</dbReference>
<evidence type="ECO:0000313" key="2">
    <source>
        <dbReference type="EMBL" id="QSE96637.1"/>
    </source>
</evidence>
<dbReference type="KEGG" id="fuv:JR347_13665"/>
<accession>A0A974WGB1</accession>
<reference evidence="2" key="1">
    <citation type="submission" date="2021-02" db="EMBL/GenBank/DDBJ databases">
        <title>Fulvivirga sp. S481 isolated from sea water.</title>
        <authorList>
            <person name="Bae S.S."/>
            <person name="Baek K."/>
        </authorList>
    </citation>
    <scope>NUCLEOTIDE SEQUENCE</scope>
    <source>
        <strain evidence="2">S481</strain>
    </source>
</reference>
<keyword evidence="3" id="KW-1185">Reference proteome</keyword>
<dbReference type="EMBL" id="CP070608">
    <property type="protein sequence ID" value="QSE96637.1"/>
    <property type="molecule type" value="Genomic_DNA"/>
</dbReference>
<dbReference type="PANTHER" id="PTHR37539:SF1">
    <property type="entry name" value="ER-BOUND OXYGENASE MPAB_MPAB'_RUBBER OXYGENASE CATALYTIC DOMAIN-CONTAINING PROTEIN"/>
    <property type="match status" value="1"/>
</dbReference>
<dbReference type="Pfam" id="PF09995">
    <property type="entry name" value="MPAB_Lcp_cat"/>
    <property type="match status" value="1"/>
</dbReference>
<evidence type="ECO:0000313" key="3">
    <source>
        <dbReference type="Proteomes" id="UP000662783"/>
    </source>
</evidence>
<evidence type="ECO:0000259" key="1">
    <source>
        <dbReference type="Pfam" id="PF09995"/>
    </source>
</evidence>
<dbReference type="InterPro" id="IPR037473">
    <property type="entry name" value="Lcp-like"/>
</dbReference>
<gene>
    <name evidence="2" type="ORF">JR347_13665</name>
</gene>
<feature type="domain" description="ER-bound oxygenase mpaB/mpaB'/Rubber oxygenase catalytic" evidence="1">
    <location>
        <begin position="139"/>
        <end position="331"/>
    </location>
</feature>
<dbReference type="PANTHER" id="PTHR37539">
    <property type="entry name" value="SECRETED PROTEIN-RELATED"/>
    <property type="match status" value="1"/>
</dbReference>